<dbReference type="AlphaFoldDB" id="A0A915D0A0"/>
<dbReference type="Gene3D" id="1.10.20.10">
    <property type="entry name" value="Histone, subunit A"/>
    <property type="match status" value="1"/>
</dbReference>
<dbReference type="GO" id="GO:0003677">
    <property type="term" value="F:DNA binding"/>
    <property type="evidence" value="ECO:0007669"/>
    <property type="project" value="InterPro"/>
</dbReference>
<dbReference type="InterPro" id="IPR007125">
    <property type="entry name" value="H2A/H2B/H3"/>
</dbReference>
<dbReference type="Proteomes" id="UP000887574">
    <property type="component" value="Unplaced"/>
</dbReference>
<sequence length="80" mass="9286">MPPTSFLQPGTKALKEIRRYQKQFTLDAIIAFQRLVREIAHKVKAELRFSANGMRRSKRPPKHLLLVFLKTPTFALPRNA</sequence>
<keyword evidence="2" id="KW-1185">Reference proteome</keyword>
<dbReference type="GO" id="GO:0046982">
    <property type="term" value="F:protein heterodimerization activity"/>
    <property type="evidence" value="ECO:0007669"/>
    <property type="project" value="InterPro"/>
</dbReference>
<dbReference type="InterPro" id="IPR009072">
    <property type="entry name" value="Histone-fold"/>
</dbReference>
<dbReference type="Pfam" id="PF00125">
    <property type="entry name" value="Histone"/>
    <property type="match status" value="1"/>
</dbReference>
<evidence type="ECO:0000313" key="2">
    <source>
        <dbReference type="Proteomes" id="UP000887574"/>
    </source>
</evidence>
<dbReference type="SUPFAM" id="SSF47113">
    <property type="entry name" value="Histone-fold"/>
    <property type="match status" value="1"/>
</dbReference>
<organism evidence="2 3">
    <name type="scientific">Ditylenchus dipsaci</name>
    <dbReference type="NCBI Taxonomy" id="166011"/>
    <lineage>
        <taxon>Eukaryota</taxon>
        <taxon>Metazoa</taxon>
        <taxon>Ecdysozoa</taxon>
        <taxon>Nematoda</taxon>
        <taxon>Chromadorea</taxon>
        <taxon>Rhabditida</taxon>
        <taxon>Tylenchina</taxon>
        <taxon>Tylenchomorpha</taxon>
        <taxon>Sphaerularioidea</taxon>
        <taxon>Anguinidae</taxon>
        <taxon>Anguininae</taxon>
        <taxon>Ditylenchus</taxon>
    </lineage>
</organism>
<feature type="domain" description="Core Histone H2A/H2B/H3" evidence="1">
    <location>
        <begin position="9"/>
        <end position="54"/>
    </location>
</feature>
<accession>A0A915D0A0</accession>
<evidence type="ECO:0000259" key="1">
    <source>
        <dbReference type="Pfam" id="PF00125"/>
    </source>
</evidence>
<proteinExistence type="predicted"/>
<protein>
    <submittedName>
        <fullName evidence="3">Histone H2A/H2B/H3 domain-containing protein</fullName>
    </submittedName>
</protein>
<dbReference type="WBParaSite" id="jg14172">
    <property type="protein sequence ID" value="jg14172"/>
    <property type="gene ID" value="jg14172"/>
</dbReference>
<reference evidence="3" key="1">
    <citation type="submission" date="2022-11" db="UniProtKB">
        <authorList>
            <consortium name="WormBaseParasite"/>
        </authorList>
    </citation>
    <scope>IDENTIFICATION</scope>
</reference>
<evidence type="ECO:0000313" key="3">
    <source>
        <dbReference type="WBParaSite" id="jg14172"/>
    </source>
</evidence>
<name>A0A915D0A0_9BILA</name>